<evidence type="ECO:0000256" key="15">
    <source>
        <dbReference type="ARBA" id="ARBA00023328"/>
    </source>
</evidence>
<feature type="compositionally biased region" description="Low complexity" evidence="16">
    <location>
        <begin position="717"/>
        <end position="733"/>
    </location>
</feature>
<name>A0A9P6RQH2_9FUNG</name>
<evidence type="ECO:0000256" key="6">
    <source>
        <dbReference type="ARBA" id="ARBA00022454"/>
    </source>
</evidence>
<dbReference type="Proteomes" id="UP000738325">
    <property type="component" value="Unassembled WGS sequence"/>
</dbReference>
<evidence type="ECO:0000256" key="14">
    <source>
        <dbReference type="ARBA" id="ARBA00023306"/>
    </source>
</evidence>
<feature type="compositionally biased region" description="Low complexity" evidence="16">
    <location>
        <begin position="404"/>
        <end position="432"/>
    </location>
</feature>
<keyword evidence="6" id="KW-0158">Chromosome</keyword>
<evidence type="ECO:0000256" key="3">
    <source>
        <dbReference type="ARBA" id="ARBA00004629"/>
    </source>
</evidence>
<keyword evidence="11" id="KW-0995">Kinetochore</keyword>
<evidence type="ECO:0000256" key="10">
    <source>
        <dbReference type="ARBA" id="ARBA00022776"/>
    </source>
</evidence>
<feature type="compositionally biased region" description="Polar residues" evidence="16">
    <location>
        <begin position="584"/>
        <end position="604"/>
    </location>
</feature>
<dbReference type="GO" id="GO:0042729">
    <property type="term" value="C:DASH complex"/>
    <property type="evidence" value="ECO:0007669"/>
    <property type="project" value="InterPro"/>
</dbReference>
<evidence type="ECO:0000256" key="13">
    <source>
        <dbReference type="ARBA" id="ARBA00023242"/>
    </source>
</evidence>
<dbReference type="AlphaFoldDB" id="A0A9P6RQH2"/>
<keyword evidence="7" id="KW-0963">Cytoplasm</keyword>
<evidence type="ECO:0000256" key="4">
    <source>
        <dbReference type="ARBA" id="ARBA00010731"/>
    </source>
</evidence>
<comment type="subcellular location">
    <subcellularLocation>
        <location evidence="3">Chromosome</location>
        <location evidence="3">Centromere</location>
        <location evidence="3">Kinetochore</location>
    </subcellularLocation>
    <subcellularLocation>
        <location evidence="2">Cytoplasm</location>
        <location evidence="2">Cytoskeleton</location>
        <location evidence="2">Spindle</location>
    </subcellularLocation>
    <subcellularLocation>
        <location evidence="1">Nucleus</location>
    </subcellularLocation>
</comment>
<organism evidence="17 18">
    <name type="scientific">Dissophora globulifera</name>
    <dbReference type="NCBI Taxonomy" id="979702"/>
    <lineage>
        <taxon>Eukaryota</taxon>
        <taxon>Fungi</taxon>
        <taxon>Fungi incertae sedis</taxon>
        <taxon>Mucoromycota</taxon>
        <taxon>Mortierellomycotina</taxon>
        <taxon>Mortierellomycetes</taxon>
        <taxon>Mortierellales</taxon>
        <taxon>Mortierellaceae</taxon>
        <taxon>Dissophora</taxon>
    </lineage>
</organism>
<evidence type="ECO:0000256" key="8">
    <source>
        <dbReference type="ARBA" id="ARBA00022618"/>
    </source>
</evidence>
<dbReference type="GO" id="GO:0051301">
    <property type="term" value="P:cell division"/>
    <property type="evidence" value="ECO:0007669"/>
    <property type="project" value="UniProtKB-KW"/>
</dbReference>
<comment type="caution">
    <text evidence="17">The sequence shown here is derived from an EMBL/GenBank/DDBJ whole genome shotgun (WGS) entry which is preliminary data.</text>
</comment>
<feature type="compositionally biased region" description="Polar residues" evidence="16">
    <location>
        <begin position="246"/>
        <end position="260"/>
    </location>
</feature>
<keyword evidence="9" id="KW-0493">Microtubule</keyword>
<keyword evidence="14" id="KW-0131">Cell cycle</keyword>
<feature type="compositionally biased region" description="Low complexity" evidence="16">
    <location>
        <begin position="369"/>
        <end position="390"/>
    </location>
</feature>
<dbReference type="GO" id="GO:0072686">
    <property type="term" value="C:mitotic spindle"/>
    <property type="evidence" value="ECO:0007669"/>
    <property type="project" value="InterPro"/>
</dbReference>
<keyword evidence="15" id="KW-0137">Centromere</keyword>
<feature type="region of interest" description="Disordered" evidence="16">
    <location>
        <begin position="702"/>
        <end position="801"/>
    </location>
</feature>
<comment type="similarity">
    <text evidence="4">Belongs to the DASH complex ASK1 family.</text>
</comment>
<evidence type="ECO:0000256" key="7">
    <source>
        <dbReference type="ARBA" id="ARBA00022490"/>
    </source>
</evidence>
<feature type="region of interest" description="Disordered" evidence="16">
    <location>
        <begin position="583"/>
        <end position="604"/>
    </location>
</feature>
<dbReference type="GO" id="GO:0008608">
    <property type="term" value="P:attachment of spindle microtubules to kinetochore"/>
    <property type="evidence" value="ECO:0007669"/>
    <property type="project" value="InterPro"/>
</dbReference>
<sequence>MSSSPKTTSEVLDEIERLDQGITRTLQEIDESFANSYNIVTTKLLPAVDRYSEASHKVNELAKRWLSFFEAASLPSAPTTGKRTLAARDALQNRQRSSTTLRTANTTAHGALNIERRTSRLSSPSIYSPLDSPTNRPRIDSVRRSTPSRLSSDFLTGSPAGSMPSTPTPLRVNRNQSLQSHGNDVPAADRMRARGRSGIAQPVFVRDNEDDAEDAQEEPSDLSEDARMGGSKKRNRDGDFLELDDSPTNPHSTGRPTNSGYRGKEHLLASPRKKASVKDFFASSKMDDTHDTEISQKDDADDEDSGSQSPSRQLISQIESQADLPNKGANDSRPQLEADPLLAALATPPEARKSTTAYRTRPSYLPQRPTSAASGVSSSSAPPHSETSAPFLSMPASIRTNGETQTRSTTTTSTTFAESGPAMPATPTGTATSRAPTSFSARTGGLLSTTPVGTPVHDQMAVSSSRSAIDSIFKSSFDTGFASTSTRRQTIAAPVNPSIGLSRSDTLESDARQGHDSRSSVNYGFQAAVTPTPFDNRKSGGLRGNRLSLLHSSTLRRPFLPSPASQAAASAIAAATAAYSNGSERTSSAGLTSQQGLNGTSSIGNGDSGFSFGMGSARGANGKRTLSTPIVSTASLLSQAQDTPSDVSPPGSSRQSPHRDEDFTSRGFLTPFGNRNPPDAPRLGYHSDTIMTQSSLGLNHDGFGEFGSEDRTGTMMTRGSSSVDVSSTNVTGGEQRTGHSSGSINGGEEDEDDATGDILRSPCPPGRTFQGAGTDLRSVAQAAASGRPSGGLSRSGPFRRQ</sequence>
<accession>A0A9P6RQH2</accession>
<feature type="compositionally biased region" description="Polar residues" evidence="16">
    <location>
        <begin position="637"/>
        <end position="655"/>
    </location>
</feature>
<feature type="region of interest" description="Disordered" evidence="16">
    <location>
        <begin position="492"/>
        <end position="524"/>
    </location>
</feature>
<evidence type="ECO:0000313" key="17">
    <source>
        <dbReference type="EMBL" id="KAG0324610.1"/>
    </source>
</evidence>
<feature type="compositionally biased region" description="Low complexity" evidence="16">
    <location>
        <begin position="785"/>
        <end position="801"/>
    </location>
</feature>
<keyword evidence="8" id="KW-0132">Cell division</keyword>
<reference evidence="17" key="1">
    <citation type="journal article" date="2020" name="Fungal Divers.">
        <title>Resolving the Mortierellaceae phylogeny through synthesis of multi-gene phylogenetics and phylogenomics.</title>
        <authorList>
            <person name="Vandepol N."/>
            <person name="Liber J."/>
            <person name="Desiro A."/>
            <person name="Na H."/>
            <person name="Kennedy M."/>
            <person name="Barry K."/>
            <person name="Grigoriev I.V."/>
            <person name="Miller A.N."/>
            <person name="O'Donnell K."/>
            <person name="Stajich J.E."/>
            <person name="Bonito G."/>
        </authorList>
    </citation>
    <scope>NUCLEOTIDE SEQUENCE</scope>
    <source>
        <strain evidence="17">REB-010B</strain>
    </source>
</reference>
<feature type="compositionally biased region" description="Acidic residues" evidence="16">
    <location>
        <begin position="208"/>
        <end position="223"/>
    </location>
</feature>
<dbReference type="EMBL" id="JAAAIP010000142">
    <property type="protein sequence ID" value="KAG0324610.1"/>
    <property type="molecule type" value="Genomic_DNA"/>
</dbReference>
<evidence type="ECO:0000256" key="11">
    <source>
        <dbReference type="ARBA" id="ARBA00022838"/>
    </source>
</evidence>
<feature type="compositionally biased region" description="Low complexity" evidence="16">
    <location>
        <begin position="335"/>
        <end position="349"/>
    </location>
</feature>
<protein>
    <recommendedName>
        <fullName evidence="5">DASH complex subunit ASK1</fullName>
    </recommendedName>
</protein>
<keyword evidence="10" id="KW-0498">Mitosis</keyword>
<evidence type="ECO:0000256" key="12">
    <source>
        <dbReference type="ARBA" id="ARBA00023212"/>
    </source>
</evidence>
<dbReference type="OrthoDB" id="5573898at2759"/>
<feature type="compositionally biased region" description="Polar residues" evidence="16">
    <location>
        <begin position="120"/>
        <end position="135"/>
    </location>
</feature>
<evidence type="ECO:0000256" key="5">
    <source>
        <dbReference type="ARBA" id="ARBA00014520"/>
    </source>
</evidence>
<dbReference type="GO" id="GO:0005874">
    <property type="term" value="C:microtubule"/>
    <property type="evidence" value="ECO:0007669"/>
    <property type="project" value="UniProtKB-KW"/>
</dbReference>
<feature type="compositionally biased region" description="Polar residues" evidence="16">
    <location>
        <begin position="306"/>
        <end position="320"/>
    </location>
</feature>
<keyword evidence="13" id="KW-0539">Nucleus</keyword>
<dbReference type="GO" id="GO:0044732">
    <property type="term" value="C:mitotic spindle pole body"/>
    <property type="evidence" value="ECO:0007669"/>
    <property type="project" value="TreeGrafter"/>
</dbReference>
<feature type="compositionally biased region" description="Polar residues" evidence="16">
    <location>
        <begin position="144"/>
        <end position="155"/>
    </location>
</feature>
<keyword evidence="12" id="KW-0206">Cytoskeleton</keyword>
<feature type="compositionally biased region" description="Basic and acidic residues" evidence="16">
    <location>
        <begin position="505"/>
        <end position="518"/>
    </location>
</feature>
<dbReference type="PANTHER" id="PTHR28200:SF1">
    <property type="entry name" value="DASH COMPLEX SUBUNIT ASK1"/>
    <property type="match status" value="1"/>
</dbReference>
<feature type="region of interest" description="Disordered" evidence="16">
    <location>
        <begin position="90"/>
        <end position="437"/>
    </location>
</feature>
<evidence type="ECO:0000256" key="16">
    <source>
        <dbReference type="SAM" id="MobiDB-lite"/>
    </source>
</evidence>
<evidence type="ECO:0000256" key="9">
    <source>
        <dbReference type="ARBA" id="ARBA00022701"/>
    </source>
</evidence>
<dbReference type="Pfam" id="PF08655">
    <property type="entry name" value="DASH_Ask1"/>
    <property type="match status" value="1"/>
</dbReference>
<keyword evidence="18" id="KW-1185">Reference proteome</keyword>
<evidence type="ECO:0000256" key="1">
    <source>
        <dbReference type="ARBA" id="ARBA00004123"/>
    </source>
</evidence>
<evidence type="ECO:0000313" key="18">
    <source>
        <dbReference type="Proteomes" id="UP000738325"/>
    </source>
</evidence>
<dbReference type="InterPro" id="IPR013964">
    <property type="entry name" value="DASH_Ask1"/>
</dbReference>
<dbReference type="PANTHER" id="PTHR28200">
    <property type="entry name" value="DASH COMPLEX SUBUNIT ASK1"/>
    <property type="match status" value="1"/>
</dbReference>
<gene>
    <name evidence="17" type="primary">ASK1</name>
    <name evidence="17" type="ORF">BGZ99_001615</name>
</gene>
<feature type="compositionally biased region" description="Polar residues" evidence="16">
    <location>
        <begin position="173"/>
        <end position="182"/>
    </location>
</feature>
<evidence type="ECO:0000256" key="2">
    <source>
        <dbReference type="ARBA" id="ARBA00004186"/>
    </source>
</evidence>
<feature type="compositionally biased region" description="Polar residues" evidence="16">
    <location>
        <begin position="92"/>
        <end position="108"/>
    </location>
</feature>
<feature type="compositionally biased region" description="Basic and acidic residues" evidence="16">
    <location>
        <begin position="285"/>
        <end position="298"/>
    </location>
</feature>
<feature type="region of interest" description="Disordered" evidence="16">
    <location>
        <begin position="637"/>
        <end position="686"/>
    </location>
</feature>
<proteinExistence type="inferred from homology"/>